<dbReference type="InterPro" id="IPR013766">
    <property type="entry name" value="Thioredoxin_domain"/>
</dbReference>
<dbReference type="Gene3D" id="3.40.30.10">
    <property type="entry name" value="Glutaredoxin"/>
    <property type="match status" value="1"/>
</dbReference>
<evidence type="ECO:0000256" key="1">
    <source>
        <dbReference type="ARBA" id="ARBA00005791"/>
    </source>
</evidence>
<keyword evidence="2" id="KW-0732">Signal</keyword>
<comment type="similarity">
    <text evidence="1">Belongs to the thioredoxin family. DsbA subfamily.</text>
</comment>
<protein>
    <submittedName>
        <fullName evidence="7">Protein-disulfide isomerase</fullName>
    </submittedName>
</protein>
<dbReference type="InterPro" id="IPR012336">
    <property type="entry name" value="Thioredoxin-like_fold"/>
</dbReference>
<gene>
    <name evidence="7" type="primary">dsbG</name>
    <name evidence="7" type="ORF">XU08_C0001G0060</name>
</gene>
<sequence>MIKKILIWAVLILGLAGATWGMAKLASAPSGKAATLANAVSDSDWIRGKRGAKVVLVEYSDFQCPACAFYAPIVNSIMEEFGDKIAFVYRHFPLPQHKQAELAARAAEAAGKQGKFWEMADLIFVNQKDWAEKSNARETLVSYAQLLNLDMNRFGTELDSAAVKKEIESDYLSGAAIIDYTPTFFLNGERIQNPQSYDAFRELIIQKLNQNP</sequence>
<dbReference type="Proteomes" id="UP000051297">
    <property type="component" value="Unassembled WGS sequence"/>
</dbReference>
<accession>A0A0T5ZXX0</accession>
<dbReference type="InterPro" id="IPR036249">
    <property type="entry name" value="Thioredoxin-like_sf"/>
</dbReference>
<evidence type="ECO:0000313" key="7">
    <source>
        <dbReference type="EMBL" id="KRT67652.1"/>
    </source>
</evidence>
<dbReference type="AlphaFoldDB" id="A0A0T5ZXX0"/>
<keyword evidence="5" id="KW-0676">Redox-active center</keyword>
<organism evidence="7 8">
    <name type="scientific">candidate division WWE3 bacterium CSP1-7</name>
    <dbReference type="NCBI Taxonomy" id="1576480"/>
    <lineage>
        <taxon>Bacteria</taxon>
        <taxon>Katanobacteria</taxon>
    </lineage>
</organism>
<keyword evidence="7" id="KW-0413">Isomerase</keyword>
<keyword evidence="4" id="KW-1015">Disulfide bond</keyword>
<dbReference type="GO" id="GO:0016491">
    <property type="term" value="F:oxidoreductase activity"/>
    <property type="evidence" value="ECO:0007669"/>
    <property type="project" value="UniProtKB-KW"/>
</dbReference>
<name>A0A0T5ZXX0_UNCKA</name>
<keyword evidence="3" id="KW-0560">Oxidoreductase</keyword>
<evidence type="ECO:0000313" key="8">
    <source>
        <dbReference type="Proteomes" id="UP000051297"/>
    </source>
</evidence>
<dbReference type="PANTHER" id="PTHR13887:SF14">
    <property type="entry name" value="DISULFIDE BOND FORMATION PROTEIN D"/>
    <property type="match status" value="1"/>
</dbReference>
<dbReference type="PANTHER" id="PTHR13887">
    <property type="entry name" value="GLUTATHIONE S-TRANSFERASE KAPPA"/>
    <property type="match status" value="1"/>
</dbReference>
<reference evidence="7 8" key="1">
    <citation type="submission" date="2015-05" db="EMBL/GenBank/DDBJ databases">
        <title>Critical biogeochemical functions in the subsurface are associated with bacteria from new phyla and little studied lineages.</title>
        <authorList>
            <person name="Hug L.A."/>
            <person name="Thomas B.C."/>
            <person name="Sharon I."/>
            <person name="Brown C.T."/>
            <person name="Sharma R."/>
            <person name="Hettich R.L."/>
            <person name="Wilkins M.J."/>
            <person name="Williams K.H."/>
            <person name="Singh A."/>
            <person name="Banfield J.F."/>
        </authorList>
    </citation>
    <scope>NUCLEOTIDE SEQUENCE [LARGE SCALE GENOMIC DNA]</scope>
    <source>
        <strain evidence="7">CSP1-7</strain>
    </source>
</reference>
<evidence type="ECO:0000256" key="5">
    <source>
        <dbReference type="ARBA" id="ARBA00023284"/>
    </source>
</evidence>
<comment type="caution">
    <text evidence="7">The sequence shown here is derived from an EMBL/GenBank/DDBJ whole genome shotgun (WGS) entry which is preliminary data.</text>
</comment>
<dbReference type="EMBL" id="LDXK01000001">
    <property type="protein sequence ID" value="KRT67652.1"/>
    <property type="molecule type" value="Genomic_DNA"/>
</dbReference>
<evidence type="ECO:0000256" key="4">
    <source>
        <dbReference type="ARBA" id="ARBA00023157"/>
    </source>
</evidence>
<dbReference type="PROSITE" id="PS51352">
    <property type="entry name" value="THIOREDOXIN_2"/>
    <property type="match status" value="1"/>
</dbReference>
<evidence type="ECO:0000256" key="3">
    <source>
        <dbReference type="ARBA" id="ARBA00023002"/>
    </source>
</evidence>
<evidence type="ECO:0000256" key="2">
    <source>
        <dbReference type="ARBA" id="ARBA00022729"/>
    </source>
</evidence>
<feature type="domain" description="Thioredoxin" evidence="6">
    <location>
        <begin position="22"/>
        <end position="209"/>
    </location>
</feature>
<proteinExistence type="inferred from homology"/>
<dbReference type="SUPFAM" id="SSF52833">
    <property type="entry name" value="Thioredoxin-like"/>
    <property type="match status" value="1"/>
</dbReference>
<dbReference type="STRING" id="1576480.XU08_C0001G0060"/>
<evidence type="ECO:0000259" key="6">
    <source>
        <dbReference type="PROSITE" id="PS51352"/>
    </source>
</evidence>
<dbReference type="Pfam" id="PF13462">
    <property type="entry name" value="Thioredoxin_4"/>
    <property type="match status" value="1"/>
</dbReference>
<dbReference type="GO" id="GO:0016853">
    <property type="term" value="F:isomerase activity"/>
    <property type="evidence" value="ECO:0007669"/>
    <property type="project" value="UniProtKB-KW"/>
</dbReference>